<dbReference type="EMBL" id="CACSIO010000001">
    <property type="protein sequence ID" value="CAA0081800.1"/>
    <property type="molecule type" value="Genomic_DNA"/>
</dbReference>
<evidence type="ECO:0000256" key="1">
    <source>
        <dbReference type="SAM" id="MobiDB-lite"/>
    </source>
</evidence>
<evidence type="ECO:0000313" key="2">
    <source>
        <dbReference type="EMBL" id="CAA0081800.1"/>
    </source>
</evidence>
<gene>
    <name evidence="2" type="ORF">OPDIPICF_00344</name>
</gene>
<accession>A0A5S9N1R7</accession>
<name>A0A5S9N1R7_9GAMM</name>
<feature type="compositionally biased region" description="Basic and acidic residues" evidence="1">
    <location>
        <begin position="10"/>
        <end position="19"/>
    </location>
</feature>
<protein>
    <submittedName>
        <fullName evidence="2">Uncharacterized protein</fullName>
    </submittedName>
</protein>
<dbReference type="AlphaFoldDB" id="A0A5S9N1R7"/>
<sequence>MSALCQVGKANDDSPDNKRPIPLRVIVADPFLNRRAENKNGQNNQQQASMYVHSLCLIRAGGPGWRSCMAVVVDSIICVLCAGSAASL</sequence>
<keyword evidence="3" id="KW-1185">Reference proteome</keyword>
<organism evidence="2 3">
    <name type="scientific">BD1-7 clade bacterium</name>
    <dbReference type="NCBI Taxonomy" id="2029982"/>
    <lineage>
        <taxon>Bacteria</taxon>
        <taxon>Pseudomonadati</taxon>
        <taxon>Pseudomonadota</taxon>
        <taxon>Gammaproteobacteria</taxon>
        <taxon>Cellvibrionales</taxon>
        <taxon>Spongiibacteraceae</taxon>
        <taxon>BD1-7 clade</taxon>
    </lineage>
</organism>
<dbReference type="Proteomes" id="UP000441399">
    <property type="component" value="Unassembled WGS sequence"/>
</dbReference>
<proteinExistence type="predicted"/>
<reference evidence="2 3" key="1">
    <citation type="submission" date="2019-11" db="EMBL/GenBank/DDBJ databases">
        <authorList>
            <person name="Holert J."/>
        </authorList>
    </citation>
    <scope>NUCLEOTIDE SEQUENCE [LARGE SCALE GENOMIC DNA]</scope>
    <source>
        <strain evidence="2">SB11_3</strain>
    </source>
</reference>
<evidence type="ECO:0000313" key="3">
    <source>
        <dbReference type="Proteomes" id="UP000441399"/>
    </source>
</evidence>
<feature type="region of interest" description="Disordered" evidence="1">
    <location>
        <begin position="1"/>
        <end position="20"/>
    </location>
</feature>